<dbReference type="Proteomes" id="UP001156921">
    <property type="component" value="Unassembled WGS sequence"/>
</dbReference>
<feature type="chain" id="PRO_5046697091" description="DUF1579 domain-containing protein" evidence="1">
    <location>
        <begin position="23"/>
        <end position="192"/>
    </location>
</feature>
<accession>A0ABQ6BFH1</accession>
<dbReference type="RefSeq" id="WP_284221199.1">
    <property type="nucleotide sequence ID" value="NZ_BSOY01000009.1"/>
</dbReference>
<reference evidence="3" key="1">
    <citation type="journal article" date="2019" name="Int. J. Syst. Evol. Microbiol.">
        <title>The Global Catalogue of Microorganisms (GCM) 10K type strain sequencing project: providing services to taxonomists for standard genome sequencing and annotation.</title>
        <authorList>
            <consortium name="The Broad Institute Genomics Platform"/>
            <consortium name="The Broad Institute Genome Sequencing Center for Infectious Disease"/>
            <person name="Wu L."/>
            <person name="Ma J."/>
        </authorList>
    </citation>
    <scope>NUCLEOTIDE SEQUENCE [LARGE SCALE GENOMIC DNA]</scope>
    <source>
        <strain evidence="3">NBRC 110107</strain>
    </source>
</reference>
<keyword evidence="3" id="KW-1185">Reference proteome</keyword>
<sequence>MKPFACLALAAVLLAAPAAVQAQAPASPNGTEAQRAAMHRLDMLDGEWRGEAIIHGPDGTTTLTQTERVGSMLGGSIKVIEGRGYAADGSTRFNAMATVSWDARAGRYGFRSYAQGFSGDYPFEVTGDGFRWETPAGPGAKIEYVAVVRDGTWHEVGTWVAEGQPPRRMIEMRLTRIGDTDWPAGGAVDPAP</sequence>
<proteinExistence type="predicted"/>
<keyword evidence="1" id="KW-0732">Signal</keyword>
<protein>
    <recommendedName>
        <fullName evidence="4">DUF1579 domain-containing protein</fullName>
    </recommendedName>
</protein>
<feature type="signal peptide" evidence="1">
    <location>
        <begin position="1"/>
        <end position="22"/>
    </location>
</feature>
<evidence type="ECO:0008006" key="4">
    <source>
        <dbReference type="Google" id="ProtNLM"/>
    </source>
</evidence>
<evidence type="ECO:0000313" key="2">
    <source>
        <dbReference type="EMBL" id="GLS00698.1"/>
    </source>
</evidence>
<name>A0ABQ6BFH1_9CAUL</name>
<evidence type="ECO:0000256" key="1">
    <source>
        <dbReference type="SAM" id="SignalP"/>
    </source>
</evidence>
<organism evidence="2 3">
    <name type="scientific">Brevundimonas denitrificans</name>
    <dbReference type="NCBI Taxonomy" id="1443434"/>
    <lineage>
        <taxon>Bacteria</taxon>
        <taxon>Pseudomonadati</taxon>
        <taxon>Pseudomonadota</taxon>
        <taxon>Alphaproteobacteria</taxon>
        <taxon>Caulobacterales</taxon>
        <taxon>Caulobacteraceae</taxon>
        <taxon>Brevundimonas</taxon>
    </lineage>
</organism>
<comment type="caution">
    <text evidence="2">The sequence shown here is derived from an EMBL/GenBank/DDBJ whole genome shotgun (WGS) entry which is preliminary data.</text>
</comment>
<evidence type="ECO:0000313" key="3">
    <source>
        <dbReference type="Proteomes" id="UP001156921"/>
    </source>
</evidence>
<dbReference type="EMBL" id="BSOY01000009">
    <property type="protein sequence ID" value="GLS00698.1"/>
    <property type="molecule type" value="Genomic_DNA"/>
</dbReference>
<gene>
    <name evidence="2" type="ORF">GCM10007859_07060</name>
</gene>